<dbReference type="CDD" id="cd01647">
    <property type="entry name" value="RT_LTR"/>
    <property type="match status" value="1"/>
</dbReference>
<proteinExistence type="predicted"/>
<dbReference type="Pfam" id="PF00665">
    <property type="entry name" value="rve"/>
    <property type="match status" value="1"/>
</dbReference>
<dbReference type="PANTHER" id="PTHR48475">
    <property type="entry name" value="RIBONUCLEASE H"/>
    <property type="match status" value="1"/>
</dbReference>
<dbReference type="InterPro" id="IPR043502">
    <property type="entry name" value="DNA/RNA_pol_sf"/>
</dbReference>
<keyword evidence="6" id="KW-1185">Reference proteome</keyword>
<evidence type="ECO:0000313" key="5">
    <source>
        <dbReference type="EMBL" id="KYP31840.1"/>
    </source>
</evidence>
<dbReference type="Pfam" id="PF13456">
    <property type="entry name" value="RVT_3"/>
    <property type="match status" value="1"/>
</dbReference>
<dbReference type="PROSITE" id="PS50879">
    <property type="entry name" value="RNASE_H_1"/>
    <property type="match status" value="1"/>
</dbReference>
<evidence type="ECO:0000259" key="2">
    <source>
        <dbReference type="PROSITE" id="PS50878"/>
    </source>
</evidence>
<name>A0A151QNG0_CAJCA</name>
<evidence type="ECO:0000313" key="6">
    <source>
        <dbReference type="Proteomes" id="UP000075243"/>
    </source>
</evidence>
<dbReference type="GO" id="GO:0003676">
    <property type="term" value="F:nucleic acid binding"/>
    <property type="evidence" value="ECO:0007669"/>
    <property type="project" value="InterPro"/>
</dbReference>
<dbReference type="Pfam" id="PF17921">
    <property type="entry name" value="Integrase_H2C2"/>
    <property type="match status" value="1"/>
</dbReference>
<feature type="region of interest" description="Disordered" evidence="1">
    <location>
        <begin position="626"/>
        <end position="652"/>
    </location>
</feature>
<dbReference type="PANTHER" id="PTHR48475:SF2">
    <property type="entry name" value="RIBONUCLEASE H"/>
    <property type="match status" value="1"/>
</dbReference>
<dbReference type="Gene3D" id="3.10.10.10">
    <property type="entry name" value="HIV Type 1 Reverse Transcriptase, subunit A, domain 1"/>
    <property type="match status" value="1"/>
</dbReference>
<dbReference type="PROSITE" id="PS50994">
    <property type="entry name" value="INTEGRASE"/>
    <property type="match status" value="1"/>
</dbReference>
<feature type="domain" description="Reverse transcriptase" evidence="2">
    <location>
        <begin position="117"/>
        <end position="296"/>
    </location>
</feature>
<evidence type="ECO:0000256" key="1">
    <source>
        <dbReference type="SAM" id="MobiDB-lite"/>
    </source>
</evidence>
<evidence type="ECO:0000259" key="3">
    <source>
        <dbReference type="PROSITE" id="PS50879"/>
    </source>
</evidence>
<dbReference type="InterPro" id="IPR041588">
    <property type="entry name" value="Integrase_H2C2"/>
</dbReference>
<dbReference type="SUPFAM" id="SSF56672">
    <property type="entry name" value="DNA/RNA polymerases"/>
    <property type="match status" value="1"/>
</dbReference>
<gene>
    <name evidence="5" type="ORF">KK1_047648</name>
</gene>
<dbReference type="Gene3D" id="3.30.420.10">
    <property type="entry name" value="Ribonuclease H-like superfamily/Ribonuclease H"/>
    <property type="match status" value="2"/>
</dbReference>
<dbReference type="CDD" id="cd09279">
    <property type="entry name" value="RNase_HI_like"/>
    <property type="match status" value="1"/>
</dbReference>
<dbReference type="InterPro" id="IPR001584">
    <property type="entry name" value="Integrase_cat-core"/>
</dbReference>
<feature type="domain" description="RNase H type-1" evidence="3">
    <location>
        <begin position="514"/>
        <end position="643"/>
    </location>
</feature>
<feature type="domain" description="Integrase catalytic" evidence="4">
    <location>
        <begin position="774"/>
        <end position="935"/>
    </location>
</feature>
<accession>A0A151QNG0</accession>
<dbReference type="Pfam" id="PF00078">
    <property type="entry name" value="RVT_1"/>
    <property type="match status" value="1"/>
</dbReference>
<dbReference type="InterPro" id="IPR043128">
    <property type="entry name" value="Rev_trsase/Diguanyl_cyclase"/>
</dbReference>
<dbReference type="InterPro" id="IPR041577">
    <property type="entry name" value="RT_RNaseH_2"/>
</dbReference>
<dbReference type="Proteomes" id="UP000075243">
    <property type="component" value="Unassembled WGS sequence"/>
</dbReference>
<dbReference type="GO" id="GO:0004523">
    <property type="term" value="F:RNA-DNA hybrid ribonuclease activity"/>
    <property type="evidence" value="ECO:0007669"/>
    <property type="project" value="InterPro"/>
</dbReference>
<evidence type="ECO:0000259" key="4">
    <source>
        <dbReference type="PROSITE" id="PS50994"/>
    </source>
</evidence>
<protein>
    <submittedName>
        <fullName evidence="5">Retrovirus-related Pol polyprotein from transposon 297 family</fullName>
    </submittedName>
</protein>
<dbReference type="FunFam" id="3.30.70.270:FF:000020">
    <property type="entry name" value="Transposon Tf2-6 polyprotein-like Protein"/>
    <property type="match status" value="1"/>
</dbReference>
<dbReference type="InterPro" id="IPR002156">
    <property type="entry name" value="RNaseH_domain"/>
</dbReference>
<dbReference type="GO" id="GO:0015074">
    <property type="term" value="P:DNA integration"/>
    <property type="evidence" value="ECO:0007669"/>
    <property type="project" value="InterPro"/>
</dbReference>
<dbReference type="Gene3D" id="1.10.340.70">
    <property type="match status" value="1"/>
</dbReference>
<organism evidence="5 6">
    <name type="scientific">Cajanus cajan</name>
    <name type="common">Pigeon pea</name>
    <name type="synonym">Cajanus indicus</name>
    <dbReference type="NCBI Taxonomy" id="3821"/>
    <lineage>
        <taxon>Eukaryota</taxon>
        <taxon>Viridiplantae</taxon>
        <taxon>Streptophyta</taxon>
        <taxon>Embryophyta</taxon>
        <taxon>Tracheophyta</taxon>
        <taxon>Spermatophyta</taxon>
        <taxon>Magnoliopsida</taxon>
        <taxon>eudicotyledons</taxon>
        <taxon>Gunneridae</taxon>
        <taxon>Pentapetalae</taxon>
        <taxon>rosids</taxon>
        <taxon>fabids</taxon>
        <taxon>Fabales</taxon>
        <taxon>Fabaceae</taxon>
        <taxon>Papilionoideae</taxon>
        <taxon>50 kb inversion clade</taxon>
        <taxon>NPAAA clade</taxon>
        <taxon>indigoferoid/millettioid clade</taxon>
        <taxon>Phaseoleae</taxon>
        <taxon>Cajanus</taxon>
    </lineage>
</organism>
<dbReference type="Gramene" id="C.cajan_44143.t">
    <property type="protein sequence ID" value="C.cajan_44143.t"/>
    <property type="gene ID" value="C.cajan_44143"/>
</dbReference>
<dbReference type="Gene3D" id="3.30.70.270">
    <property type="match status" value="2"/>
</dbReference>
<reference evidence="5" key="1">
    <citation type="journal article" date="2012" name="Nat. Biotechnol.">
        <title>Draft genome sequence of pigeonpea (Cajanus cajan), an orphan legume crop of resource-poor farmers.</title>
        <authorList>
            <person name="Varshney R.K."/>
            <person name="Chen W."/>
            <person name="Li Y."/>
            <person name="Bharti A.K."/>
            <person name="Saxena R.K."/>
            <person name="Schlueter J.A."/>
            <person name="Donoghue M.T."/>
            <person name="Azam S."/>
            <person name="Fan G."/>
            <person name="Whaley A.M."/>
            <person name="Farmer A.D."/>
            <person name="Sheridan J."/>
            <person name="Iwata A."/>
            <person name="Tuteja R."/>
            <person name="Penmetsa R.V."/>
            <person name="Wu W."/>
            <person name="Upadhyaya H.D."/>
            <person name="Yang S.P."/>
            <person name="Shah T."/>
            <person name="Saxena K.B."/>
            <person name="Michael T."/>
            <person name="McCombie W.R."/>
            <person name="Yang B."/>
            <person name="Zhang G."/>
            <person name="Yang H."/>
            <person name="Wang J."/>
            <person name="Spillane C."/>
            <person name="Cook D.R."/>
            <person name="May G.D."/>
            <person name="Xu X."/>
            <person name="Jackson S.A."/>
        </authorList>
    </citation>
    <scope>NUCLEOTIDE SEQUENCE [LARGE SCALE GENOMIC DNA]</scope>
</reference>
<sequence>MVADKSSAWDLDPRMNADERMESIEEKVAVRIGPDTSQVTYLGAGLSESDRRALSKVIQKHGDLFAWIPSDMPGIDPKVMCHKLSVCREAKPIAQRKRKMGTERKLAVENEVAKLLEARFIREVQYTTWLANVVMVKKPNGKWRMCTDYTNLNKACPKDAYPLPNIDRLVDGASGHNMLTFLDAYSGYNQIQMHPQDEEKTAFITDSANYCYRVMPFGLKNAGATYQRLMNKIFKSQIGKNMEVYVDDMVVKSNNLNHHITDLSEIFHQIRHYNMRLNPEKCVFGVAGGKFLGFMLSARGIEANPDKCRAVIEMRSPQSVKEVQRLAGRLTALSRFLPCLTEVAKPILKLLRRTKKFAWPEECETAFQALKLRLGTPPILSKPDPSSALVVYLCVSQEAISSVLIQEKETQVPIYFISRMLQDSESRYQLLEKVALGLVHTARRLRQYFQGHKIVVRTDCPIAKVLRKPELAGRMMAWSVELSEFDISFEPRGPIKSQHWAEFINELQPSGQFQSDQWTMHVDGSSNNVGSGAGIILEGPKGIILEQSMHFGFRASNNQAEYEALLAGLRLADDIGVRRLICWTDSQIVSEQVNNHFQVKDPNLLRYYHLFHNMCSKFDEIQVRHTPRENNERADQLARLASSSRKPESPDTSWMTEILNFILHGKEPDEPLSAKNLRTKSARYSVIGGQLYRRGFSTPLLKCVDSAQSDYVLREIHQGICGSHSGGRTLAAKVLRAGYYWPTIKSDCAQFVKKCIQCQKHGNLIHASAEQLHTISSPWPFALWGMDLLGPFPIAKGQCKFLLVAVDYFTKWIEAEPLATITASNVQKFLWKNIITRFGIPYAIITDNGLQFTDRKLNKFVEDLGIRHRFTSVEHPQSNGQAEAANKVILGELKKRLGDAKGAWTEELLEVLWAYRCTPQSTTKETPFRLTYGTDAMIPVEVGEPSFRRQYFNEDSNEASLRAEIDMVDEVRAQAQIMVEACKQRMARRFNSSLVKREFQIGDLVWRVQGSARRNPREGKLAANWDGPFRIRHNLDNGAYKLEELSGKVVPRTWNSSHLKVYFS</sequence>
<dbReference type="InterPro" id="IPR036397">
    <property type="entry name" value="RNaseH_sf"/>
</dbReference>
<dbReference type="Pfam" id="PF17919">
    <property type="entry name" value="RT_RNaseH_2"/>
    <property type="match status" value="1"/>
</dbReference>
<dbReference type="SUPFAM" id="SSF53098">
    <property type="entry name" value="Ribonuclease H-like"/>
    <property type="match status" value="2"/>
</dbReference>
<dbReference type="AlphaFoldDB" id="A0A151QNG0"/>
<dbReference type="InterPro" id="IPR000477">
    <property type="entry name" value="RT_dom"/>
</dbReference>
<dbReference type="InterPro" id="IPR012337">
    <property type="entry name" value="RNaseH-like_sf"/>
</dbReference>
<dbReference type="EMBL" id="KQ485630">
    <property type="protein sequence ID" value="KYP31840.1"/>
    <property type="molecule type" value="Genomic_DNA"/>
</dbReference>
<dbReference type="PROSITE" id="PS50878">
    <property type="entry name" value="RT_POL"/>
    <property type="match status" value="1"/>
</dbReference>
<feature type="compositionally biased region" description="Basic and acidic residues" evidence="1">
    <location>
        <begin position="626"/>
        <end position="636"/>
    </location>
</feature>